<keyword evidence="1" id="KW-0472">Membrane</keyword>
<organism evidence="2 3">
    <name type="scientific">Platanthera guangdongensis</name>
    <dbReference type="NCBI Taxonomy" id="2320717"/>
    <lineage>
        <taxon>Eukaryota</taxon>
        <taxon>Viridiplantae</taxon>
        <taxon>Streptophyta</taxon>
        <taxon>Embryophyta</taxon>
        <taxon>Tracheophyta</taxon>
        <taxon>Spermatophyta</taxon>
        <taxon>Magnoliopsida</taxon>
        <taxon>Liliopsida</taxon>
        <taxon>Asparagales</taxon>
        <taxon>Orchidaceae</taxon>
        <taxon>Orchidoideae</taxon>
        <taxon>Orchideae</taxon>
        <taxon>Orchidinae</taxon>
        <taxon>Platanthera</taxon>
    </lineage>
</organism>
<feature type="transmembrane region" description="Helical" evidence="1">
    <location>
        <begin position="75"/>
        <end position="96"/>
    </location>
</feature>
<protein>
    <submittedName>
        <fullName evidence="2">Uncharacterized protein</fullName>
    </submittedName>
</protein>
<keyword evidence="1" id="KW-1133">Transmembrane helix</keyword>
<keyword evidence="1" id="KW-0812">Transmembrane</keyword>
<reference evidence="2 3" key="1">
    <citation type="journal article" date="2022" name="Nat. Plants">
        <title>Genomes of leafy and leafless Platanthera orchids illuminate the evolution of mycoheterotrophy.</title>
        <authorList>
            <person name="Li M.H."/>
            <person name="Liu K.W."/>
            <person name="Li Z."/>
            <person name="Lu H.C."/>
            <person name="Ye Q.L."/>
            <person name="Zhang D."/>
            <person name="Wang J.Y."/>
            <person name="Li Y.F."/>
            <person name="Zhong Z.M."/>
            <person name="Liu X."/>
            <person name="Yu X."/>
            <person name="Liu D.K."/>
            <person name="Tu X.D."/>
            <person name="Liu B."/>
            <person name="Hao Y."/>
            <person name="Liao X.Y."/>
            <person name="Jiang Y.T."/>
            <person name="Sun W.H."/>
            <person name="Chen J."/>
            <person name="Chen Y.Q."/>
            <person name="Ai Y."/>
            <person name="Zhai J.W."/>
            <person name="Wu S.S."/>
            <person name="Zhou Z."/>
            <person name="Hsiao Y.Y."/>
            <person name="Wu W.L."/>
            <person name="Chen Y.Y."/>
            <person name="Lin Y.F."/>
            <person name="Hsu J.L."/>
            <person name="Li C.Y."/>
            <person name="Wang Z.W."/>
            <person name="Zhao X."/>
            <person name="Zhong W.Y."/>
            <person name="Ma X.K."/>
            <person name="Ma L."/>
            <person name="Huang J."/>
            <person name="Chen G.Z."/>
            <person name="Huang M.Z."/>
            <person name="Huang L."/>
            <person name="Peng D.H."/>
            <person name="Luo Y.B."/>
            <person name="Zou S.Q."/>
            <person name="Chen S.P."/>
            <person name="Lan S."/>
            <person name="Tsai W.C."/>
            <person name="Van de Peer Y."/>
            <person name="Liu Z.J."/>
        </authorList>
    </citation>
    <scope>NUCLEOTIDE SEQUENCE [LARGE SCALE GENOMIC DNA]</scope>
    <source>
        <strain evidence="2">Lor288</strain>
    </source>
</reference>
<evidence type="ECO:0000313" key="2">
    <source>
        <dbReference type="EMBL" id="KAK8959750.1"/>
    </source>
</evidence>
<feature type="transmembrane region" description="Helical" evidence="1">
    <location>
        <begin position="108"/>
        <end position="129"/>
    </location>
</feature>
<evidence type="ECO:0000313" key="3">
    <source>
        <dbReference type="Proteomes" id="UP001412067"/>
    </source>
</evidence>
<name>A0ABR2M7Y6_9ASPA</name>
<comment type="caution">
    <text evidence="2">The sequence shown here is derived from an EMBL/GenBank/DDBJ whole genome shotgun (WGS) entry which is preliminary data.</text>
</comment>
<dbReference type="Proteomes" id="UP001412067">
    <property type="component" value="Unassembled WGS sequence"/>
</dbReference>
<proteinExistence type="predicted"/>
<gene>
    <name evidence="2" type="ORF">KSP40_PGU019601</name>
</gene>
<evidence type="ECO:0000256" key="1">
    <source>
        <dbReference type="SAM" id="Phobius"/>
    </source>
</evidence>
<dbReference type="EMBL" id="JBBWWR010000011">
    <property type="protein sequence ID" value="KAK8959750.1"/>
    <property type="molecule type" value="Genomic_DNA"/>
</dbReference>
<sequence>MAGDSQRVHAIELLPVAAATGDQEAPAPAPAVFDSTKIGREEEALRLVAQLGISLAPNLTGIPPATHKVAFRLRVAANLIAVSLDILLVAYLILIFSRRTKRTVSAGAKLLMWAALTATYVTFVVGVFIELLP</sequence>
<accession>A0ABR2M7Y6</accession>
<keyword evidence="3" id="KW-1185">Reference proteome</keyword>